<dbReference type="Proteomes" id="UP000714618">
    <property type="component" value="Unassembled WGS sequence"/>
</dbReference>
<organism evidence="1 2">
    <name type="scientific">Aureobasidium mustum</name>
    <dbReference type="NCBI Taxonomy" id="2773714"/>
    <lineage>
        <taxon>Eukaryota</taxon>
        <taxon>Fungi</taxon>
        <taxon>Dikarya</taxon>
        <taxon>Ascomycota</taxon>
        <taxon>Pezizomycotina</taxon>
        <taxon>Dothideomycetes</taxon>
        <taxon>Dothideomycetidae</taxon>
        <taxon>Dothideales</taxon>
        <taxon>Saccotheciaceae</taxon>
        <taxon>Aureobasidium</taxon>
    </lineage>
</organism>
<comment type="caution">
    <text evidence="1">The sequence shown here is derived from an EMBL/GenBank/DDBJ whole genome shotgun (WGS) entry which is preliminary data.</text>
</comment>
<keyword evidence="2" id="KW-1185">Reference proteome</keyword>
<protein>
    <submittedName>
        <fullName evidence="1">Uncharacterized protein</fullName>
    </submittedName>
</protein>
<accession>A0A9N8PH47</accession>
<evidence type="ECO:0000313" key="1">
    <source>
        <dbReference type="EMBL" id="CAD0096051.1"/>
    </source>
</evidence>
<reference evidence="1" key="1">
    <citation type="submission" date="2020-06" db="EMBL/GenBank/DDBJ databases">
        <authorList>
            <person name="Onetto C."/>
        </authorList>
    </citation>
    <scope>NUCLEOTIDE SEQUENCE</scope>
</reference>
<sequence length="471" mass="53654">MAEWRITDEQPVRELETLDHERCAALHNQIVELGWTQRGLALDKLDKRTWWQCYGGDAALASISARLDCSVISFLQAAWHGFAMDSSELRHGFHRYLVGLASPEQLWQNVNYAEDEDDSNKQRYLTLYMANWALGASHPLGLVLNQEDGTAMQHMSIHDTDVTMNGRQTWLPLEIILDGLIDMIEQGKVVAVDEDYDGEQERTEPWIMPPYTEQDVQDTLQAFRSLVDAVSTRMPTQIQHTENSIIDLVTGGDLDCLPSDSFAYRFLSQAKAPPFIYIAPGLRIADHQPFAAVPLEEESAELFPLLLFRSTRSAYRETRRAPWGEDIFDSPFPHEFHSITTYPAGLYLTETEPQETHPFEDGCRLVLPFTLGNNACARTSDGALIGEKLHSHGDIDVASIKPKSTELYQLGYNHFIEAHDVQLKHVLWKWVDMVEEGKWKVDAQGVVGGMEKWKEADTEDVWQDYQLLMSW</sequence>
<dbReference type="EMBL" id="CAIJEO010000007">
    <property type="protein sequence ID" value="CAD0096051.1"/>
    <property type="molecule type" value="Genomic_DNA"/>
</dbReference>
<dbReference type="OrthoDB" id="3029470at2759"/>
<name>A0A9N8PH47_9PEZI</name>
<dbReference type="AlphaFoldDB" id="A0A9N8PH47"/>
<gene>
    <name evidence="1" type="ORF">AWRI4233_LOCUS5437</name>
</gene>
<proteinExistence type="predicted"/>
<evidence type="ECO:0000313" key="2">
    <source>
        <dbReference type="Proteomes" id="UP000714618"/>
    </source>
</evidence>